<dbReference type="AlphaFoldDB" id="A0A956LXN7"/>
<dbReference type="Pfam" id="PF13860">
    <property type="entry name" value="FlgD_ig"/>
    <property type="match status" value="1"/>
</dbReference>
<evidence type="ECO:0000259" key="1">
    <source>
        <dbReference type="Pfam" id="PF13860"/>
    </source>
</evidence>
<dbReference type="Gene3D" id="2.60.40.4070">
    <property type="match status" value="1"/>
</dbReference>
<dbReference type="Proteomes" id="UP000697710">
    <property type="component" value="Unassembled WGS sequence"/>
</dbReference>
<reference evidence="2" key="1">
    <citation type="submission" date="2020-04" db="EMBL/GenBank/DDBJ databases">
        <authorList>
            <person name="Zhang T."/>
        </authorList>
    </citation>
    <scope>NUCLEOTIDE SEQUENCE</scope>
    <source>
        <strain evidence="2">HKST-UBA01</strain>
    </source>
</reference>
<dbReference type="InterPro" id="IPR025965">
    <property type="entry name" value="FlgD/Vpr_Ig-like"/>
</dbReference>
<gene>
    <name evidence="2" type="ORF">KC729_06235</name>
</gene>
<dbReference type="EMBL" id="JAGQHR010000135">
    <property type="protein sequence ID" value="MCA9727263.1"/>
    <property type="molecule type" value="Genomic_DNA"/>
</dbReference>
<accession>A0A956LXN7</accession>
<reference evidence="2" key="2">
    <citation type="journal article" date="2021" name="Microbiome">
        <title>Successional dynamics and alternative stable states in a saline activated sludge microbial community over 9 years.</title>
        <authorList>
            <person name="Wang Y."/>
            <person name="Ye J."/>
            <person name="Ju F."/>
            <person name="Liu L."/>
            <person name="Boyd J.A."/>
            <person name="Deng Y."/>
            <person name="Parks D.H."/>
            <person name="Jiang X."/>
            <person name="Yin X."/>
            <person name="Woodcroft B.J."/>
            <person name="Tyson G.W."/>
            <person name="Hugenholtz P."/>
            <person name="Polz M.F."/>
            <person name="Zhang T."/>
        </authorList>
    </citation>
    <scope>NUCLEOTIDE SEQUENCE</scope>
    <source>
        <strain evidence="2">HKST-UBA01</strain>
    </source>
</reference>
<proteinExistence type="predicted"/>
<name>A0A956LXN7_UNCEI</name>
<protein>
    <recommendedName>
        <fullName evidence="1">FlgD/Vpr Ig-like domain-containing protein</fullName>
    </recommendedName>
</protein>
<comment type="caution">
    <text evidence="2">The sequence shown here is derived from an EMBL/GenBank/DDBJ whole genome shotgun (WGS) entry which is preliminary data.</text>
</comment>
<feature type="non-terminal residue" evidence="2">
    <location>
        <position position="1"/>
    </location>
</feature>
<evidence type="ECO:0000313" key="2">
    <source>
        <dbReference type="EMBL" id="MCA9727263.1"/>
    </source>
</evidence>
<evidence type="ECO:0000313" key="3">
    <source>
        <dbReference type="Proteomes" id="UP000697710"/>
    </source>
</evidence>
<organism evidence="2 3">
    <name type="scientific">Eiseniibacteriota bacterium</name>
    <dbReference type="NCBI Taxonomy" id="2212470"/>
    <lineage>
        <taxon>Bacteria</taxon>
        <taxon>Candidatus Eiseniibacteriota</taxon>
    </lineage>
</organism>
<sequence length="251" mass="26351">IASLSSYLDNGGGLFLQSMEYLGANGANPFTANYLGVASYVNNAKADAAEGISGDPITDGMSFPVLQWPAPAYNKADVVNPVAGAERIFNKQTGEPIAVRYELPGGARTVFNTVLLTAFGDDPDPNNKTQVVLKTMDWILGGGSPTDAPETDLPTPRVSQIMAASPNPFSPSTVLSFALSNGAAREPISLVVVDAAGRQVRQLVDGSLDAGWHQMAWDGRDDAGRTTPSGLYFAVLRSADGSSSSKLTRLE</sequence>
<feature type="domain" description="FlgD/Vpr Ig-like" evidence="1">
    <location>
        <begin position="188"/>
        <end position="235"/>
    </location>
</feature>